<proteinExistence type="predicted"/>
<name>A0A0E9UCR4_ANGAN</name>
<feature type="region of interest" description="Disordered" evidence="1">
    <location>
        <begin position="1"/>
        <end position="40"/>
    </location>
</feature>
<dbReference type="EMBL" id="GBXM01045557">
    <property type="protein sequence ID" value="JAH63020.1"/>
    <property type="molecule type" value="Transcribed_RNA"/>
</dbReference>
<organism evidence="2">
    <name type="scientific">Anguilla anguilla</name>
    <name type="common">European freshwater eel</name>
    <name type="synonym">Muraena anguilla</name>
    <dbReference type="NCBI Taxonomy" id="7936"/>
    <lineage>
        <taxon>Eukaryota</taxon>
        <taxon>Metazoa</taxon>
        <taxon>Chordata</taxon>
        <taxon>Craniata</taxon>
        <taxon>Vertebrata</taxon>
        <taxon>Euteleostomi</taxon>
        <taxon>Actinopterygii</taxon>
        <taxon>Neopterygii</taxon>
        <taxon>Teleostei</taxon>
        <taxon>Anguilliformes</taxon>
        <taxon>Anguillidae</taxon>
        <taxon>Anguilla</taxon>
    </lineage>
</organism>
<protein>
    <submittedName>
        <fullName evidence="2">Uncharacterized protein</fullName>
    </submittedName>
</protein>
<sequence>MRGSGVWRKRSNSLPIPLMPEYSTVDTHHPSAGRTDGVCQ</sequence>
<evidence type="ECO:0000313" key="2">
    <source>
        <dbReference type="EMBL" id="JAH63020.1"/>
    </source>
</evidence>
<dbReference type="AlphaFoldDB" id="A0A0E9UCR4"/>
<reference evidence="2" key="1">
    <citation type="submission" date="2014-11" db="EMBL/GenBank/DDBJ databases">
        <authorList>
            <person name="Amaro Gonzalez C."/>
        </authorList>
    </citation>
    <scope>NUCLEOTIDE SEQUENCE</scope>
</reference>
<evidence type="ECO:0000256" key="1">
    <source>
        <dbReference type="SAM" id="MobiDB-lite"/>
    </source>
</evidence>
<reference evidence="2" key="2">
    <citation type="journal article" date="2015" name="Fish Shellfish Immunol.">
        <title>Early steps in the European eel (Anguilla anguilla)-Vibrio vulnificus interaction in the gills: Role of the RtxA13 toxin.</title>
        <authorList>
            <person name="Callol A."/>
            <person name="Pajuelo D."/>
            <person name="Ebbesson L."/>
            <person name="Teles M."/>
            <person name="MacKenzie S."/>
            <person name="Amaro C."/>
        </authorList>
    </citation>
    <scope>NUCLEOTIDE SEQUENCE</scope>
</reference>
<accession>A0A0E9UCR4</accession>